<comment type="caution">
    <text evidence="1">The sequence shown here is derived from an EMBL/GenBank/DDBJ whole genome shotgun (WGS) entry which is preliminary data.</text>
</comment>
<organism evidence="1 2">
    <name type="scientific">Kitasatospora atroaurantiaca</name>
    <dbReference type="NCBI Taxonomy" id="285545"/>
    <lineage>
        <taxon>Bacteria</taxon>
        <taxon>Bacillati</taxon>
        <taxon>Actinomycetota</taxon>
        <taxon>Actinomycetes</taxon>
        <taxon>Kitasatosporales</taxon>
        <taxon>Streptomycetaceae</taxon>
        <taxon>Kitasatospora</taxon>
    </lineage>
</organism>
<reference evidence="1 2" key="1">
    <citation type="submission" date="2019-06" db="EMBL/GenBank/DDBJ databases">
        <title>Sequencing the genomes of 1000 actinobacteria strains.</title>
        <authorList>
            <person name="Klenk H.-P."/>
        </authorList>
    </citation>
    <scope>NUCLEOTIDE SEQUENCE [LARGE SCALE GENOMIC DNA]</scope>
    <source>
        <strain evidence="1 2">DSM 41649</strain>
    </source>
</reference>
<protein>
    <submittedName>
        <fullName evidence="1">Uncharacterized protein</fullName>
    </submittedName>
</protein>
<name>A0A561F1L9_9ACTN</name>
<gene>
    <name evidence="1" type="ORF">FB465_6963</name>
</gene>
<keyword evidence="2" id="KW-1185">Reference proteome</keyword>
<sequence>MRTGRAMARAGPYGGRMDEESVLAEAFARVLHEQWKRHRQLSTHGFDEAVLRAIGEDAAGLAVSNLSWHLALGECVTAQSLAAQWHRAAEEIVGEVESGHLVGLVGRHEVFLPLWQFAQPAPGNRLSETVARILEVFRTGLDDLFSPDTVVLWAATPQPELEDQEPRKVLSKVSPEELEWSARVTVARLAQ</sequence>
<dbReference type="AlphaFoldDB" id="A0A561F1L9"/>
<dbReference type="EMBL" id="VIVR01000001">
    <property type="protein sequence ID" value="TWE21749.1"/>
    <property type="molecule type" value="Genomic_DNA"/>
</dbReference>
<dbReference type="Proteomes" id="UP000318416">
    <property type="component" value="Unassembled WGS sequence"/>
</dbReference>
<evidence type="ECO:0000313" key="2">
    <source>
        <dbReference type="Proteomes" id="UP000318416"/>
    </source>
</evidence>
<evidence type="ECO:0000313" key="1">
    <source>
        <dbReference type="EMBL" id="TWE21749.1"/>
    </source>
</evidence>
<proteinExistence type="predicted"/>
<accession>A0A561F1L9</accession>